<comment type="caution">
    <text evidence="6">The sequence shown here is derived from an EMBL/GenBank/DDBJ whole genome shotgun (WGS) entry which is preliminary data.</text>
</comment>
<evidence type="ECO:0000256" key="3">
    <source>
        <dbReference type="SAM" id="MobiDB-lite"/>
    </source>
</evidence>
<dbReference type="Gene3D" id="3.30.70.330">
    <property type="match status" value="1"/>
</dbReference>
<evidence type="ECO:0000259" key="4">
    <source>
        <dbReference type="PROSITE" id="PS50102"/>
    </source>
</evidence>
<dbReference type="Gene3D" id="3.10.450.50">
    <property type="match status" value="1"/>
</dbReference>
<dbReference type="InterPro" id="IPR002075">
    <property type="entry name" value="NTF2_dom"/>
</dbReference>
<dbReference type="GO" id="GO:0005737">
    <property type="term" value="C:cytoplasm"/>
    <property type="evidence" value="ECO:0007669"/>
    <property type="project" value="UniProtKB-ARBA"/>
</dbReference>
<evidence type="ECO:0000256" key="1">
    <source>
        <dbReference type="ARBA" id="ARBA00022884"/>
    </source>
</evidence>
<evidence type="ECO:0000313" key="7">
    <source>
        <dbReference type="Proteomes" id="UP000607653"/>
    </source>
</evidence>
<feature type="region of interest" description="Disordered" evidence="3">
    <location>
        <begin position="268"/>
        <end position="301"/>
    </location>
</feature>
<dbReference type="InterPro" id="IPR035979">
    <property type="entry name" value="RBD_domain_sf"/>
</dbReference>
<reference evidence="6 7" key="1">
    <citation type="journal article" date="2020" name="Mol. Biol. Evol.">
        <title>Distinct Expression and Methylation Patterns for Genes with Different Fates following a Single Whole-Genome Duplication in Flowering Plants.</title>
        <authorList>
            <person name="Shi T."/>
            <person name="Rahmani R.S."/>
            <person name="Gugger P.F."/>
            <person name="Wang M."/>
            <person name="Li H."/>
            <person name="Zhang Y."/>
            <person name="Li Z."/>
            <person name="Wang Q."/>
            <person name="Van de Peer Y."/>
            <person name="Marchal K."/>
            <person name="Chen J."/>
        </authorList>
    </citation>
    <scope>NUCLEOTIDE SEQUENCE [LARGE SCALE GENOMIC DNA]</scope>
    <source>
        <tissue evidence="6">Leaf</tissue>
    </source>
</reference>
<dbReference type="PROSITE" id="PS50177">
    <property type="entry name" value="NTF2_DOMAIN"/>
    <property type="match status" value="1"/>
</dbReference>
<dbReference type="Proteomes" id="UP000607653">
    <property type="component" value="Unassembled WGS sequence"/>
</dbReference>
<dbReference type="PANTHER" id="PTHR10693:SF75">
    <property type="entry name" value="NUCLEAR TRANSPORT FACTOR 2"/>
    <property type="match status" value="1"/>
</dbReference>
<dbReference type="CDD" id="cd00780">
    <property type="entry name" value="NTF2"/>
    <property type="match status" value="1"/>
</dbReference>
<evidence type="ECO:0000313" key="6">
    <source>
        <dbReference type="EMBL" id="DAD35057.1"/>
    </source>
</evidence>
<organism evidence="6 7">
    <name type="scientific">Nelumbo nucifera</name>
    <name type="common">Sacred lotus</name>
    <dbReference type="NCBI Taxonomy" id="4432"/>
    <lineage>
        <taxon>Eukaryota</taxon>
        <taxon>Viridiplantae</taxon>
        <taxon>Streptophyta</taxon>
        <taxon>Embryophyta</taxon>
        <taxon>Tracheophyta</taxon>
        <taxon>Spermatophyta</taxon>
        <taxon>Magnoliopsida</taxon>
        <taxon>Proteales</taxon>
        <taxon>Nelumbonaceae</taxon>
        <taxon>Nelumbo</taxon>
    </lineage>
</organism>
<accession>A0A822YRB2</accession>
<dbReference type="AlphaFoldDB" id="A0A822YRB2"/>
<dbReference type="PANTHER" id="PTHR10693">
    <property type="entry name" value="RAS GTPASE-ACTIVATING PROTEIN-BINDING PROTEIN"/>
    <property type="match status" value="1"/>
</dbReference>
<gene>
    <name evidence="6" type="ORF">HUJ06_005697</name>
</gene>
<dbReference type="InterPro" id="IPR012677">
    <property type="entry name" value="Nucleotide-bd_a/b_plait_sf"/>
</dbReference>
<dbReference type="InterPro" id="IPR018222">
    <property type="entry name" value="Nuclear_transport_factor_2_euk"/>
</dbReference>
<dbReference type="PROSITE" id="PS50102">
    <property type="entry name" value="RRM"/>
    <property type="match status" value="1"/>
</dbReference>
<proteinExistence type="predicted"/>
<feature type="region of interest" description="Disordered" evidence="3">
    <location>
        <begin position="213"/>
        <end position="234"/>
    </location>
</feature>
<protein>
    <recommendedName>
        <fullName evidence="8">Ras GTPase-activating protein-binding protein 2-like</fullName>
    </recommendedName>
</protein>
<dbReference type="InterPro" id="IPR000504">
    <property type="entry name" value="RRM_dom"/>
</dbReference>
<feature type="domain" description="NTF2" evidence="5">
    <location>
        <begin position="17"/>
        <end position="133"/>
    </location>
</feature>
<feature type="compositionally biased region" description="Polar residues" evidence="3">
    <location>
        <begin position="289"/>
        <end position="300"/>
    </location>
</feature>
<dbReference type="Pfam" id="PF02136">
    <property type="entry name" value="NTF2"/>
    <property type="match status" value="1"/>
</dbReference>
<keyword evidence="1 2" id="KW-0694">RNA-binding</keyword>
<dbReference type="InterPro" id="IPR039539">
    <property type="entry name" value="Ras_GTPase_bind_prot"/>
</dbReference>
<evidence type="ECO:0000256" key="2">
    <source>
        <dbReference type="PROSITE-ProRule" id="PRU00176"/>
    </source>
</evidence>
<evidence type="ECO:0000259" key="5">
    <source>
        <dbReference type="PROSITE" id="PS50177"/>
    </source>
</evidence>
<evidence type="ECO:0008006" key="8">
    <source>
        <dbReference type="Google" id="ProtNLM"/>
    </source>
</evidence>
<keyword evidence="7" id="KW-1185">Reference proteome</keyword>
<feature type="region of interest" description="Disordered" evidence="3">
    <location>
        <begin position="156"/>
        <end position="201"/>
    </location>
</feature>
<sequence length="383" mass="41619">MAMQTASPAHAPSAQVVGNAFVEQYYLILHHSPELVYRFYQDSSVFSRPEPNGTMSSVTTMQAINDKVLSLDYKDYKAEIETVDAQDSYKDGVIVLVTGCLTGKDNVRKKFTQLFFLAPQEKGYFVLNDVFRFVDQNEAQAINPVSVNDVGVGASASSLTQEPEPTHVPDRPVLYPTTSHTEEDLNNGKEVCNSSGNEEGSDVEVEIMVEAPEHSSQNEAGPPPESIPTVPEDAPKKSYASIVKFTKGSTASTTMVYVATNSVREAPANTDQQSYGSAAPALDPEASAPSVNVASDSSNAPEEVEGHSIYIRSLPLNAMPEQLEEVFKKFGPIKPNGIQVRSNKNQGFCFGFVEFELLSSMQSAIEFKAGWTGSKNSSRSFSQ</sequence>
<dbReference type="SUPFAM" id="SSF54928">
    <property type="entry name" value="RNA-binding domain, RBD"/>
    <property type="match status" value="1"/>
</dbReference>
<name>A0A822YRB2_NELNU</name>
<dbReference type="CDD" id="cd00590">
    <property type="entry name" value="RRM_SF"/>
    <property type="match status" value="1"/>
</dbReference>
<dbReference type="EMBL" id="DUZY01000004">
    <property type="protein sequence ID" value="DAD35057.1"/>
    <property type="molecule type" value="Genomic_DNA"/>
</dbReference>
<dbReference type="FunFam" id="3.10.450.50:FF:000003">
    <property type="entry name" value="Nuclear transport factor 2 family protein"/>
    <property type="match status" value="1"/>
</dbReference>
<dbReference type="GO" id="GO:0003723">
    <property type="term" value="F:RNA binding"/>
    <property type="evidence" value="ECO:0007669"/>
    <property type="project" value="UniProtKB-UniRule"/>
</dbReference>
<dbReference type="InterPro" id="IPR032710">
    <property type="entry name" value="NTF2-like_dom_sf"/>
</dbReference>
<dbReference type="Pfam" id="PF00076">
    <property type="entry name" value="RRM_1"/>
    <property type="match status" value="1"/>
</dbReference>
<dbReference type="SUPFAM" id="SSF54427">
    <property type="entry name" value="NTF2-like"/>
    <property type="match status" value="1"/>
</dbReference>
<feature type="domain" description="RRM" evidence="4">
    <location>
        <begin position="307"/>
        <end position="383"/>
    </location>
</feature>